<evidence type="ECO:0000313" key="2">
    <source>
        <dbReference type="EMBL" id="KAG1809600.1"/>
    </source>
</evidence>
<feature type="compositionally biased region" description="Acidic residues" evidence="1">
    <location>
        <begin position="174"/>
        <end position="186"/>
    </location>
</feature>
<feature type="region of interest" description="Disordered" evidence="1">
    <location>
        <begin position="150"/>
        <end position="186"/>
    </location>
</feature>
<dbReference type="AlphaFoldDB" id="A0A9P7J9C4"/>
<sequence>MADILMFTKDKFRNYKCKYDERTHVEKGKKHQELSQLDMDNDVTKSMHCTELKKVAQLNTADVKDGVAIWEFNSVMDKLDQIQAKQWKKAGNKVTCTRCINLNNKNTAPPQQPIFPFMLNTNWYKAYVNDNPGMKVVVLKKDPIGFGLVDEPNEMADDQGAKTTDMMDVNGDGTDGEDETAEDAWL</sequence>
<name>A0A9P7J9C4_9AGAM</name>
<comment type="caution">
    <text evidence="2">The sequence shown here is derived from an EMBL/GenBank/DDBJ whole genome shotgun (WGS) entry which is preliminary data.</text>
</comment>
<accession>A0A9P7J9C4</accession>
<evidence type="ECO:0000313" key="3">
    <source>
        <dbReference type="Proteomes" id="UP000807769"/>
    </source>
</evidence>
<dbReference type="GeneID" id="64634791"/>
<dbReference type="Proteomes" id="UP000807769">
    <property type="component" value="Unassembled WGS sequence"/>
</dbReference>
<dbReference type="RefSeq" id="XP_041189314.1">
    <property type="nucleotide sequence ID" value="XM_041340775.1"/>
</dbReference>
<reference evidence="2" key="1">
    <citation type="journal article" date="2020" name="New Phytol.">
        <title>Comparative genomics reveals dynamic genome evolution in host specialist ectomycorrhizal fungi.</title>
        <authorList>
            <person name="Lofgren L.A."/>
            <person name="Nguyen N.H."/>
            <person name="Vilgalys R."/>
            <person name="Ruytinx J."/>
            <person name="Liao H.L."/>
            <person name="Branco S."/>
            <person name="Kuo A."/>
            <person name="LaButti K."/>
            <person name="Lipzen A."/>
            <person name="Andreopoulos W."/>
            <person name="Pangilinan J."/>
            <person name="Riley R."/>
            <person name="Hundley H."/>
            <person name="Na H."/>
            <person name="Barry K."/>
            <person name="Grigoriev I.V."/>
            <person name="Stajich J.E."/>
            <person name="Kennedy P.G."/>
        </authorList>
    </citation>
    <scope>NUCLEOTIDE SEQUENCE</scope>
    <source>
        <strain evidence="2">MN1</strain>
    </source>
</reference>
<gene>
    <name evidence="2" type="ORF">BJ212DRAFT_1484306</name>
</gene>
<dbReference type="EMBL" id="JABBWG010000033">
    <property type="protein sequence ID" value="KAG1809600.1"/>
    <property type="molecule type" value="Genomic_DNA"/>
</dbReference>
<dbReference type="OrthoDB" id="2692023at2759"/>
<proteinExistence type="predicted"/>
<evidence type="ECO:0000256" key="1">
    <source>
        <dbReference type="SAM" id="MobiDB-lite"/>
    </source>
</evidence>
<keyword evidence="3" id="KW-1185">Reference proteome</keyword>
<protein>
    <submittedName>
        <fullName evidence="2">Uncharacterized protein</fullName>
    </submittedName>
</protein>
<organism evidence="2 3">
    <name type="scientific">Suillus subaureus</name>
    <dbReference type="NCBI Taxonomy" id="48587"/>
    <lineage>
        <taxon>Eukaryota</taxon>
        <taxon>Fungi</taxon>
        <taxon>Dikarya</taxon>
        <taxon>Basidiomycota</taxon>
        <taxon>Agaricomycotina</taxon>
        <taxon>Agaricomycetes</taxon>
        <taxon>Agaricomycetidae</taxon>
        <taxon>Boletales</taxon>
        <taxon>Suillineae</taxon>
        <taxon>Suillaceae</taxon>
        <taxon>Suillus</taxon>
    </lineage>
</organism>